<dbReference type="GO" id="GO:0005829">
    <property type="term" value="C:cytosol"/>
    <property type="evidence" value="ECO:0007669"/>
    <property type="project" value="TreeGrafter"/>
</dbReference>
<gene>
    <name evidence="5" type="ORF">SAMN04487893_10136</name>
</gene>
<dbReference type="OrthoDB" id="9791628at2"/>
<keyword evidence="2 3" id="KW-0378">Hydrolase</keyword>
<dbReference type="CDD" id="cd03442">
    <property type="entry name" value="BFIT_BACH"/>
    <property type="match status" value="1"/>
</dbReference>
<dbReference type="SUPFAM" id="SSF54637">
    <property type="entry name" value="Thioesterase/thiol ester dehydrase-isomerase"/>
    <property type="match status" value="1"/>
</dbReference>
<keyword evidence="6" id="KW-1185">Reference proteome</keyword>
<reference evidence="6" key="1">
    <citation type="submission" date="2016-10" db="EMBL/GenBank/DDBJ databases">
        <authorList>
            <person name="Varghese N."/>
            <person name="Submissions S."/>
        </authorList>
    </citation>
    <scope>NUCLEOTIDE SEQUENCE [LARGE SCALE GENOMIC DNA]</scope>
    <source>
        <strain evidence="6">DSM 26542</strain>
    </source>
</reference>
<dbReference type="Pfam" id="PF03061">
    <property type="entry name" value="4HBT"/>
    <property type="match status" value="1"/>
</dbReference>
<dbReference type="GO" id="GO:0009062">
    <property type="term" value="P:fatty acid catabolic process"/>
    <property type="evidence" value="ECO:0007669"/>
    <property type="project" value="TreeGrafter"/>
</dbReference>
<accession>A0A1I3KQT0</accession>
<dbReference type="InterPro" id="IPR033120">
    <property type="entry name" value="HOTDOG_ACOT"/>
</dbReference>
<feature type="domain" description="HotDog ACOT-type" evidence="4">
    <location>
        <begin position="17"/>
        <end position="129"/>
    </location>
</feature>
<dbReference type="AlphaFoldDB" id="A0A1I3KQT0"/>
<dbReference type="EMBL" id="FORU01000001">
    <property type="protein sequence ID" value="SFI74787.1"/>
    <property type="molecule type" value="Genomic_DNA"/>
</dbReference>
<dbReference type="PANTHER" id="PTHR11049">
    <property type="entry name" value="ACYL COENZYME A THIOESTER HYDROLASE"/>
    <property type="match status" value="1"/>
</dbReference>
<dbReference type="InterPro" id="IPR040170">
    <property type="entry name" value="Cytosol_ACT"/>
</dbReference>
<dbReference type="Gene3D" id="3.10.129.10">
    <property type="entry name" value="Hotdog Thioesterase"/>
    <property type="match status" value="1"/>
</dbReference>
<evidence type="ECO:0000256" key="2">
    <source>
        <dbReference type="ARBA" id="ARBA00022801"/>
    </source>
</evidence>
<evidence type="ECO:0000313" key="6">
    <source>
        <dbReference type="Proteomes" id="UP000243887"/>
    </source>
</evidence>
<sequence length="142" mass="15969">MIDQTMNREQLIEKRIKDSETHVFKAVFPGTTNHHNTMFGGSVLYIMDEIAFMTATRFSRKTIVTVSSDKIDFKYPIPAGTLVELIGTVIRVGKTSLDVQVDVFIESMYRDGRDKAISGTFTLVAINENKRPVPVLDEIANN</sequence>
<comment type="similarity">
    <text evidence="1">Belongs to the acyl coenzyme A hydrolase family.</text>
</comment>
<dbReference type="InterPro" id="IPR029069">
    <property type="entry name" value="HotDog_dom_sf"/>
</dbReference>
<proteinExistence type="inferred from homology"/>
<name>A0A1I3KQT0_9FLAO</name>
<dbReference type="RefSeq" id="WP_090677366.1">
    <property type="nucleotide sequence ID" value="NZ_FORU01000001.1"/>
</dbReference>
<dbReference type="GO" id="GO:0006637">
    <property type="term" value="P:acyl-CoA metabolic process"/>
    <property type="evidence" value="ECO:0007669"/>
    <property type="project" value="TreeGrafter"/>
</dbReference>
<evidence type="ECO:0000313" key="5">
    <source>
        <dbReference type="EMBL" id="SFI74787.1"/>
    </source>
</evidence>
<organism evidence="5 6">
    <name type="scientific">Myroides guanonis</name>
    <dbReference type="NCBI Taxonomy" id="1150112"/>
    <lineage>
        <taxon>Bacteria</taxon>
        <taxon>Pseudomonadati</taxon>
        <taxon>Bacteroidota</taxon>
        <taxon>Flavobacteriia</taxon>
        <taxon>Flavobacteriales</taxon>
        <taxon>Flavobacteriaceae</taxon>
        <taxon>Myroides</taxon>
    </lineage>
</organism>
<dbReference type="InterPro" id="IPR006683">
    <property type="entry name" value="Thioestr_dom"/>
</dbReference>
<dbReference type="Proteomes" id="UP000243887">
    <property type="component" value="Unassembled WGS sequence"/>
</dbReference>
<dbReference type="GO" id="GO:0052816">
    <property type="term" value="F:long-chain fatty acyl-CoA hydrolase activity"/>
    <property type="evidence" value="ECO:0007669"/>
    <property type="project" value="TreeGrafter"/>
</dbReference>
<protein>
    <submittedName>
        <fullName evidence="5">Acyl-CoA hydrolase</fullName>
    </submittedName>
</protein>
<evidence type="ECO:0000259" key="4">
    <source>
        <dbReference type="PROSITE" id="PS51770"/>
    </source>
</evidence>
<dbReference type="PANTHER" id="PTHR11049:SF24">
    <property type="entry name" value="CYTOSOLIC ACYL COENZYME A THIOESTER HYDROLASE"/>
    <property type="match status" value="1"/>
</dbReference>
<dbReference type="PROSITE" id="PS51770">
    <property type="entry name" value="HOTDOG_ACOT"/>
    <property type="match status" value="1"/>
</dbReference>
<evidence type="ECO:0000256" key="1">
    <source>
        <dbReference type="ARBA" id="ARBA00010458"/>
    </source>
</evidence>
<dbReference type="STRING" id="1150112.SAMN04487893_10136"/>
<evidence type="ECO:0000256" key="3">
    <source>
        <dbReference type="PROSITE-ProRule" id="PRU01106"/>
    </source>
</evidence>